<dbReference type="Proteomes" id="UP001152531">
    <property type="component" value="Unassembled WGS sequence"/>
</dbReference>
<comment type="caution">
    <text evidence="1">The sequence shown here is derived from an EMBL/GenBank/DDBJ whole genome shotgun (WGS) entry which is preliminary data.</text>
</comment>
<dbReference type="EMBL" id="CALSDN010000006">
    <property type="protein sequence ID" value="CAH6721593.1"/>
    <property type="molecule type" value="Genomic_DNA"/>
</dbReference>
<keyword evidence="2" id="KW-1185">Reference proteome</keyword>
<name>A0ACA9Y9L1_9ASCO</name>
<reference evidence="1" key="1">
    <citation type="submission" date="2022-06" db="EMBL/GenBank/DDBJ databases">
        <authorList>
            <person name="Legras J.-L."/>
            <person name="Devillers H."/>
            <person name="Grondin C."/>
        </authorList>
    </citation>
    <scope>NUCLEOTIDE SEQUENCE</scope>
    <source>
        <strain evidence="1">CLIB 1444</strain>
    </source>
</reference>
<proteinExistence type="predicted"/>
<organism evidence="1 2">
    <name type="scientific">[Candida] jaroonii</name>
    <dbReference type="NCBI Taxonomy" id="467808"/>
    <lineage>
        <taxon>Eukaryota</taxon>
        <taxon>Fungi</taxon>
        <taxon>Dikarya</taxon>
        <taxon>Ascomycota</taxon>
        <taxon>Saccharomycotina</taxon>
        <taxon>Pichiomycetes</taxon>
        <taxon>Debaryomycetaceae</taxon>
        <taxon>Yamadazyma</taxon>
    </lineage>
</organism>
<sequence length="500" mass="56968">MNKDKYDKMDPLSITESLGIKTFRKSSRHIWSAEEDHQLTQYLVSITGKTLGDINAEEVDWDLLASRLSKDGSRKPKDYKKRWTTSLDPNVKKGKWTKEEDEQLIRAYEKFGASWQKVAASIRTRTMDQCAKRYTEVLDPKTKDRLGPWTTEEELLLIKQVGIHGTKWRTVASHFKNRPALTCRNRWRKIVLSVVKDKADPYIKQEVEKITKNGTPGSPMQLSPSSNSNGNSNPSSNPPTTNENGYGNPRESRVTTEWKYNLIGDNVPSLLENGGTINNEALVHQLIGMAKNNNIEISIHQHVHHHYSPPPHPYNHINNGEFGFFDFENNPTTTTPATKSYFLEPEAQLNRFQHFNYLPPLTEVPKLTSSSPDKKYRDSPSLTPLTQAVHLVVEQELEKKRKSGEDDSSSEKRAKYDSEDEDGMDFWEQIHNLGELSKNTKPVSTHHPLHSATPQPQFKEESPSSNVSKDVKSVTSEEDQTNFVYEHLVGNFGMIPFNPS</sequence>
<evidence type="ECO:0000313" key="2">
    <source>
        <dbReference type="Proteomes" id="UP001152531"/>
    </source>
</evidence>
<accession>A0ACA9Y9L1</accession>
<evidence type="ECO:0000313" key="1">
    <source>
        <dbReference type="EMBL" id="CAH6721593.1"/>
    </source>
</evidence>
<protein>
    <submittedName>
        <fullName evidence="1">Uncharacterized protein</fullName>
    </submittedName>
</protein>
<gene>
    <name evidence="1" type="ORF">CLIB1444_06S05732</name>
</gene>